<feature type="compositionally biased region" description="Polar residues" evidence="1">
    <location>
        <begin position="158"/>
        <end position="182"/>
    </location>
</feature>
<feature type="signal peptide" evidence="2">
    <location>
        <begin position="1"/>
        <end position="26"/>
    </location>
</feature>
<dbReference type="AlphaFoldDB" id="A0AAV7A6X6"/>
<dbReference type="EMBL" id="WNYA01000010">
    <property type="protein sequence ID" value="KAG8554393.1"/>
    <property type="molecule type" value="Genomic_DNA"/>
</dbReference>
<feature type="region of interest" description="Disordered" evidence="1">
    <location>
        <begin position="150"/>
        <end position="182"/>
    </location>
</feature>
<evidence type="ECO:0000313" key="4">
    <source>
        <dbReference type="Proteomes" id="UP000824782"/>
    </source>
</evidence>
<organism evidence="3 4">
    <name type="scientific">Engystomops pustulosus</name>
    <name type="common">Tungara frog</name>
    <name type="synonym">Physalaemus pustulosus</name>
    <dbReference type="NCBI Taxonomy" id="76066"/>
    <lineage>
        <taxon>Eukaryota</taxon>
        <taxon>Metazoa</taxon>
        <taxon>Chordata</taxon>
        <taxon>Craniata</taxon>
        <taxon>Vertebrata</taxon>
        <taxon>Euteleostomi</taxon>
        <taxon>Amphibia</taxon>
        <taxon>Batrachia</taxon>
        <taxon>Anura</taxon>
        <taxon>Neobatrachia</taxon>
        <taxon>Hyloidea</taxon>
        <taxon>Leptodactylidae</taxon>
        <taxon>Leiuperinae</taxon>
        <taxon>Engystomops</taxon>
    </lineage>
</organism>
<keyword evidence="2" id="KW-0732">Signal</keyword>
<name>A0AAV7A6X6_ENGPU</name>
<accession>A0AAV7A6X6</accession>
<keyword evidence="4" id="KW-1185">Reference proteome</keyword>
<comment type="caution">
    <text evidence="3">The sequence shown here is derived from an EMBL/GenBank/DDBJ whole genome shotgun (WGS) entry which is preliminary data.</text>
</comment>
<sequence length="182" mass="20383">MMTLLMSSSALLLITLTFNGMDSSHGANILGNTLPVSERLVLQERDEDPMYPDFDSGEQDRWPTLEELGLNKRFLTHKRDEENLGGSEGRMAFGKRPITVNRPVAGSEDDKEHIVSSLYDLLSSPPRPAPQRRIMDNLKDLYAAELMKRHRLPRSADDNTLNTEPTEVVQETSSNGQVTESA</sequence>
<dbReference type="Proteomes" id="UP000824782">
    <property type="component" value="Unassembled WGS sequence"/>
</dbReference>
<evidence type="ECO:0000256" key="1">
    <source>
        <dbReference type="SAM" id="MobiDB-lite"/>
    </source>
</evidence>
<evidence type="ECO:0000256" key="2">
    <source>
        <dbReference type="SAM" id="SignalP"/>
    </source>
</evidence>
<gene>
    <name evidence="3" type="ORF">GDO81_003781</name>
</gene>
<reference evidence="3" key="1">
    <citation type="thesis" date="2020" institute="ProQuest LLC" country="789 East Eisenhower Parkway, Ann Arbor, MI, USA">
        <title>Comparative Genomics and Chromosome Evolution.</title>
        <authorList>
            <person name="Mudd A.B."/>
        </authorList>
    </citation>
    <scope>NUCLEOTIDE SEQUENCE</scope>
    <source>
        <strain evidence="3">237g6f4</strain>
        <tissue evidence="3">Blood</tissue>
    </source>
</reference>
<proteinExistence type="predicted"/>
<evidence type="ECO:0000313" key="3">
    <source>
        <dbReference type="EMBL" id="KAG8554393.1"/>
    </source>
</evidence>
<feature type="chain" id="PRO_5043775904" evidence="2">
    <location>
        <begin position="27"/>
        <end position="182"/>
    </location>
</feature>
<protein>
    <submittedName>
        <fullName evidence="3">Uncharacterized protein</fullName>
    </submittedName>
</protein>